<evidence type="ECO:0000259" key="1">
    <source>
        <dbReference type="Pfam" id="PF00485"/>
    </source>
</evidence>
<name>A0ABR9GJ59_9HYPH</name>
<feature type="domain" description="Phosphoribulokinase/uridine kinase" evidence="1">
    <location>
        <begin position="4"/>
        <end position="152"/>
    </location>
</feature>
<accession>A0ABR9GJ59</accession>
<dbReference type="Pfam" id="PF00485">
    <property type="entry name" value="PRK"/>
    <property type="match status" value="1"/>
</dbReference>
<dbReference type="Proteomes" id="UP000598227">
    <property type="component" value="Unassembled WGS sequence"/>
</dbReference>
<gene>
    <name evidence="2" type="ORF">IHE39_05065</name>
</gene>
<evidence type="ECO:0000313" key="2">
    <source>
        <dbReference type="EMBL" id="MBE1203659.1"/>
    </source>
</evidence>
<proteinExistence type="predicted"/>
<sequence length="204" mass="23010">MPMIIAISGISGAGKTTLTRALVDRFSSSHLCWDDFDSVSSHPHDYLAHDYLEWHRNWRDYGAWDYRQLATALKALKRGAAIAHPVTQDRLLPTKLVFFDAPFGRLHAQTARWIDLALHVSLPRDVALCRRLVRDYAATDGLSLEDLFDDLSFYADGGHEMFDDKELIEAADIVLDGTLPIASQMERIERPLRELGEMESAGRG</sequence>
<evidence type="ECO:0000313" key="3">
    <source>
        <dbReference type="Proteomes" id="UP000598227"/>
    </source>
</evidence>
<dbReference type="Gene3D" id="3.40.50.300">
    <property type="entry name" value="P-loop containing nucleotide triphosphate hydrolases"/>
    <property type="match status" value="1"/>
</dbReference>
<dbReference type="InterPro" id="IPR027417">
    <property type="entry name" value="P-loop_NTPase"/>
</dbReference>
<protein>
    <submittedName>
        <fullName evidence="2">Uridine kinase</fullName>
    </submittedName>
</protein>
<dbReference type="PRINTS" id="PR00988">
    <property type="entry name" value="URIDINKINASE"/>
</dbReference>
<dbReference type="EMBL" id="JACZEP010000001">
    <property type="protein sequence ID" value="MBE1203659.1"/>
    <property type="molecule type" value="Genomic_DNA"/>
</dbReference>
<dbReference type="RefSeq" id="WP_192565701.1">
    <property type="nucleotide sequence ID" value="NZ_JACZEP010000001.1"/>
</dbReference>
<comment type="caution">
    <text evidence="2">The sequence shown here is derived from an EMBL/GenBank/DDBJ whole genome shotgun (WGS) entry which is preliminary data.</text>
</comment>
<organism evidence="2 3">
    <name type="scientific">Aminobacter carboxidus</name>
    <dbReference type="NCBI Taxonomy" id="376165"/>
    <lineage>
        <taxon>Bacteria</taxon>
        <taxon>Pseudomonadati</taxon>
        <taxon>Pseudomonadota</taxon>
        <taxon>Alphaproteobacteria</taxon>
        <taxon>Hyphomicrobiales</taxon>
        <taxon>Phyllobacteriaceae</taxon>
        <taxon>Aminobacter</taxon>
    </lineage>
</organism>
<keyword evidence="2" id="KW-0808">Transferase</keyword>
<dbReference type="GO" id="GO:0016301">
    <property type="term" value="F:kinase activity"/>
    <property type="evidence" value="ECO:0007669"/>
    <property type="project" value="UniProtKB-KW"/>
</dbReference>
<keyword evidence="3" id="KW-1185">Reference proteome</keyword>
<keyword evidence="2" id="KW-0418">Kinase</keyword>
<dbReference type="SUPFAM" id="SSF52540">
    <property type="entry name" value="P-loop containing nucleoside triphosphate hydrolases"/>
    <property type="match status" value="1"/>
</dbReference>
<reference evidence="2 3" key="1">
    <citation type="submission" date="2020-09" db="EMBL/GenBank/DDBJ databases">
        <title>Draft Genome Sequence of Aminobacter carboxidus type strain DSM 1086, a soil Gram-negative carboxydobacterium.</title>
        <authorList>
            <person name="Turrini P."/>
            <person name="Tescari M."/>
            <person name="Artuso I."/>
            <person name="Lugli G.A."/>
            <person name="Frangipani E."/>
            <person name="Ventura M."/>
            <person name="Visca P."/>
        </authorList>
    </citation>
    <scope>NUCLEOTIDE SEQUENCE [LARGE SCALE GENOMIC DNA]</scope>
    <source>
        <strain evidence="2 3">DSM 1086</strain>
    </source>
</reference>
<dbReference type="InterPro" id="IPR006083">
    <property type="entry name" value="PRK/URK"/>
</dbReference>